<sequence length="139" mass="15326">MEASQNTLWCAHCRCLIPPTRDNYFTSCSVCGKVLYQSVISTEPPALVKSRGTKNRKAGSCIIVKSFSSDHSQSSKRTLNKGFMSKPYAVAAHKILKKEEQGNVDARSDGGAADYKSHVGNQDNDYDCSYDGDDEDDYN</sequence>
<dbReference type="Proteomes" id="UP000315295">
    <property type="component" value="Unassembled WGS sequence"/>
</dbReference>
<dbReference type="EMBL" id="VIEB01001844">
    <property type="protein sequence ID" value="TQD70343.1"/>
    <property type="molecule type" value="Genomic_DNA"/>
</dbReference>
<dbReference type="STRING" id="106549.A0A540K800"/>
<name>A0A540K800_MALBA</name>
<evidence type="ECO:0000313" key="3">
    <source>
        <dbReference type="Proteomes" id="UP000315295"/>
    </source>
</evidence>
<protein>
    <submittedName>
        <fullName evidence="2">Uncharacterized protein</fullName>
    </submittedName>
</protein>
<gene>
    <name evidence="2" type="ORF">C1H46_044122</name>
</gene>
<feature type="region of interest" description="Disordered" evidence="1">
    <location>
        <begin position="99"/>
        <end position="139"/>
    </location>
</feature>
<keyword evidence="3" id="KW-1185">Reference proteome</keyword>
<comment type="caution">
    <text evidence="2">The sequence shown here is derived from an EMBL/GenBank/DDBJ whole genome shotgun (WGS) entry which is preliminary data.</text>
</comment>
<organism evidence="2 3">
    <name type="scientific">Malus baccata</name>
    <name type="common">Siberian crab apple</name>
    <name type="synonym">Pyrus baccata</name>
    <dbReference type="NCBI Taxonomy" id="106549"/>
    <lineage>
        <taxon>Eukaryota</taxon>
        <taxon>Viridiplantae</taxon>
        <taxon>Streptophyta</taxon>
        <taxon>Embryophyta</taxon>
        <taxon>Tracheophyta</taxon>
        <taxon>Spermatophyta</taxon>
        <taxon>Magnoliopsida</taxon>
        <taxon>eudicotyledons</taxon>
        <taxon>Gunneridae</taxon>
        <taxon>Pentapetalae</taxon>
        <taxon>rosids</taxon>
        <taxon>fabids</taxon>
        <taxon>Rosales</taxon>
        <taxon>Rosaceae</taxon>
        <taxon>Amygdaloideae</taxon>
        <taxon>Maleae</taxon>
        <taxon>Malus</taxon>
    </lineage>
</organism>
<reference evidence="2 3" key="1">
    <citation type="journal article" date="2019" name="G3 (Bethesda)">
        <title>Sequencing of a Wild Apple (Malus baccata) Genome Unravels the Differences Between Cultivated and Wild Apple Species Regarding Disease Resistance and Cold Tolerance.</title>
        <authorList>
            <person name="Chen X."/>
        </authorList>
    </citation>
    <scope>NUCLEOTIDE SEQUENCE [LARGE SCALE GENOMIC DNA]</scope>
    <source>
        <strain evidence="3">cv. Shandingzi</strain>
        <tissue evidence="2">Leaves</tissue>
    </source>
</reference>
<evidence type="ECO:0000256" key="1">
    <source>
        <dbReference type="SAM" id="MobiDB-lite"/>
    </source>
</evidence>
<evidence type="ECO:0000313" key="2">
    <source>
        <dbReference type="EMBL" id="TQD70343.1"/>
    </source>
</evidence>
<accession>A0A540K800</accession>
<feature type="compositionally biased region" description="Acidic residues" evidence="1">
    <location>
        <begin position="124"/>
        <end position="139"/>
    </location>
</feature>
<proteinExistence type="predicted"/>
<dbReference type="AlphaFoldDB" id="A0A540K800"/>